<dbReference type="HAMAP" id="MF_00915">
    <property type="entry name" value="FtsP"/>
    <property type="match status" value="1"/>
</dbReference>
<dbReference type="InterPro" id="IPR008972">
    <property type="entry name" value="Cupredoxin"/>
</dbReference>
<dbReference type="CDD" id="cd13867">
    <property type="entry name" value="CuRO_2_CueO_FtsP"/>
    <property type="match status" value="1"/>
</dbReference>
<evidence type="ECO:0000259" key="8">
    <source>
        <dbReference type="Pfam" id="PF07732"/>
    </source>
</evidence>
<dbReference type="Pfam" id="PF07732">
    <property type="entry name" value="Cu-oxidase_3"/>
    <property type="match status" value="1"/>
</dbReference>
<dbReference type="CDD" id="cd13890">
    <property type="entry name" value="CuRO_3_CueO_FtsP"/>
    <property type="match status" value="1"/>
</dbReference>
<organism evidence="9 10">
    <name type="scientific">Gallibacterium genomosp. 3</name>
    <dbReference type="NCBI Taxonomy" id="505345"/>
    <lineage>
        <taxon>Bacteria</taxon>
        <taxon>Pseudomonadati</taxon>
        <taxon>Pseudomonadota</taxon>
        <taxon>Gammaproteobacteria</taxon>
        <taxon>Pasteurellales</taxon>
        <taxon>Pasteurellaceae</taxon>
        <taxon>Gallibacterium</taxon>
    </lineage>
</organism>
<evidence type="ECO:0000256" key="4">
    <source>
        <dbReference type="ARBA" id="ARBA00023306"/>
    </source>
</evidence>
<evidence type="ECO:0000313" key="10">
    <source>
        <dbReference type="Proteomes" id="UP000243558"/>
    </source>
</evidence>
<dbReference type="InterPro" id="IPR045087">
    <property type="entry name" value="Cu-oxidase_fam"/>
</dbReference>
<sequence>MGNYSRRRFLQGSLALAASSSVSHYAFAEDKVPLWIPPLTAVGRGSPILLNARNVKKAFDGKQKVDAWGFNDSYLGPTIKMKQNDFLRLTYRNNLSEAIAINIQGLQANGEISGSINRNIAPQTSWSPIIPIKQSASTCWYHSDTIGRSAYQSYRGLVGMWIIEDEQSKKGLIPNKYGENDIPLILQDISLNYEGQQLFNLDKNQFLGKQLFVNGQRNCFLNVPRGFIRLRLLNASVSRPYYLSLDNQQPLLKIASGLGFLSQPQETKTLLLVPGERAEVLVNLTQGQTVRLLAGKDRGLFDQVRSMLGMSNDLEDNLVVELRPQGLASAFAQQKPTLPDANLGLPLTPVKERTFVLSTQDAMINQRRFDPRRIDLVVKLDTVERWILSADQPTGFQLQGAKFLIEQQNGKRLTKAQLAWTDTVWIEGETRILVKFENQSSNSYPFIFGASNLLLADKGCMGLLVVQ</sequence>
<feature type="chain" id="PRO_5008875625" description="Cell division protein FtsP" evidence="6">
    <location>
        <begin position="29"/>
        <end position="467"/>
    </location>
</feature>
<dbReference type="EMBL" id="JTJM01000026">
    <property type="protein sequence ID" value="OBW91949.1"/>
    <property type="molecule type" value="Genomic_DNA"/>
</dbReference>
<dbReference type="Gene3D" id="2.60.40.420">
    <property type="entry name" value="Cupredoxins - blue copper proteins"/>
    <property type="match status" value="3"/>
</dbReference>
<keyword evidence="2 6" id="KW-0732">Signal</keyword>
<dbReference type="AlphaFoldDB" id="A0A1A7NSH8"/>
<protein>
    <recommendedName>
        <fullName evidence="5">Cell division protein FtsP</fullName>
    </recommendedName>
</protein>
<name>A0A1A7NSH8_9PAST</name>
<evidence type="ECO:0000256" key="2">
    <source>
        <dbReference type="ARBA" id="ARBA00022729"/>
    </source>
</evidence>
<evidence type="ECO:0000256" key="5">
    <source>
        <dbReference type="HAMAP-Rule" id="MF_00915"/>
    </source>
</evidence>
<dbReference type="Proteomes" id="UP000243558">
    <property type="component" value="Unassembled WGS sequence"/>
</dbReference>
<dbReference type="InterPro" id="IPR011706">
    <property type="entry name" value="Cu-oxidase_C"/>
</dbReference>
<dbReference type="PANTHER" id="PTHR48267">
    <property type="entry name" value="CUPREDOXIN SUPERFAMILY PROTEIN"/>
    <property type="match status" value="1"/>
</dbReference>
<dbReference type="OrthoDB" id="9757546at2"/>
<dbReference type="PROSITE" id="PS51318">
    <property type="entry name" value="TAT"/>
    <property type="match status" value="1"/>
</dbReference>
<dbReference type="SUPFAM" id="SSF49503">
    <property type="entry name" value="Cupredoxins"/>
    <property type="match status" value="3"/>
</dbReference>
<dbReference type="InterPro" id="IPR026589">
    <property type="entry name" value="FtsP"/>
</dbReference>
<evidence type="ECO:0000313" key="9">
    <source>
        <dbReference type="EMBL" id="OBW91949.1"/>
    </source>
</evidence>
<keyword evidence="3 5" id="KW-0574">Periplasm</keyword>
<evidence type="ECO:0000259" key="7">
    <source>
        <dbReference type="Pfam" id="PF07731"/>
    </source>
</evidence>
<dbReference type="RefSeq" id="WP_065239334.1">
    <property type="nucleotide sequence ID" value="NZ_JTJM01000026.1"/>
</dbReference>
<dbReference type="GO" id="GO:0005507">
    <property type="term" value="F:copper ion binding"/>
    <property type="evidence" value="ECO:0007669"/>
    <property type="project" value="InterPro"/>
</dbReference>
<evidence type="ECO:0000256" key="6">
    <source>
        <dbReference type="SAM" id="SignalP"/>
    </source>
</evidence>
<dbReference type="GO" id="GO:0043093">
    <property type="term" value="P:FtsZ-dependent cytokinesis"/>
    <property type="evidence" value="ECO:0007669"/>
    <property type="project" value="UniProtKB-UniRule"/>
</dbReference>
<proteinExistence type="inferred from homology"/>
<dbReference type="PANTHER" id="PTHR48267:SF1">
    <property type="entry name" value="BILIRUBIN OXIDASE"/>
    <property type="match status" value="1"/>
</dbReference>
<dbReference type="GO" id="GO:0016491">
    <property type="term" value="F:oxidoreductase activity"/>
    <property type="evidence" value="ECO:0007669"/>
    <property type="project" value="InterPro"/>
</dbReference>
<gene>
    <name evidence="5" type="primary">ftsP</name>
    <name evidence="9" type="ORF">QV01_06130</name>
</gene>
<keyword evidence="10" id="KW-1185">Reference proteome</keyword>
<reference evidence="9 10" key="1">
    <citation type="submission" date="2014-11" db="EMBL/GenBank/DDBJ databases">
        <title>Pan-genome of Gallibacterium spp.</title>
        <authorList>
            <person name="Kudirkiene E."/>
            <person name="Bojesen A.M."/>
        </authorList>
    </citation>
    <scope>NUCLEOTIDE SEQUENCE [LARGE SCALE GENOMIC DNA]</scope>
    <source>
        <strain evidence="9 10">F151</strain>
    </source>
</reference>
<evidence type="ECO:0000256" key="3">
    <source>
        <dbReference type="ARBA" id="ARBA00022764"/>
    </source>
</evidence>
<feature type="signal peptide" evidence="6">
    <location>
        <begin position="1"/>
        <end position="28"/>
    </location>
</feature>
<keyword evidence="4 5" id="KW-0131">Cell cycle</keyword>
<dbReference type="InterPro" id="IPR011707">
    <property type="entry name" value="Cu-oxidase-like_N"/>
</dbReference>
<dbReference type="GO" id="GO:0030288">
    <property type="term" value="C:outer membrane-bounded periplasmic space"/>
    <property type="evidence" value="ECO:0007669"/>
    <property type="project" value="UniProtKB-UniRule"/>
</dbReference>
<accession>A0A1A7NSH8</accession>
<keyword evidence="1 5" id="KW-0132">Cell division</keyword>
<comment type="caution">
    <text evidence="9">The sequence shown here is derived from an EMBL/GenBank/DDBJ whole genome shotgun (WGS) entry which is preliminary data.</text>
</comment>
<dbReference type="PATRIC" id="fig|505345.7.peg.1213"/>
<feature type="domain" description="Plastocyanin-like" evidence="8">
    <location>
        <begin position="54"/>
        <end position="167"/>
    </location>
</feature>
<dbReference type="Pfam" id="PF07731">
    <property type="entry name" value="Cu-oxidase_2"/>
    <property type="match status" value="1"/>
</dbReference>
<dbReference type="GO" id="GO:0032153">
    <property type="term" value="C:cell division site"/>
    <property type="evidence" value="ECO:0007669"/>
    <property type="project" value="UniProtKB-UniRule"/>
</dbReference>
<evidence type="ECO:0000256" key="1">
    <source>
        <dbReference type="ARBA" id="ARBA00022618"/>
    </source>
</evidence>
<feature type="domain" description="Plastocyanin-like" evidence="7">
    <location>
        <begin position="361"/>
        <end position="466"/>
    </location>
</feature>
<comment type="subcellular location">
    <subcellularLocation>
        <location evidence="5">Periplasm</location>
    </subcellularLocation>
    <text evidence="5">Localizes to the division septum.</text>
</comment>
<comment type="similarity">
    <text evidence="5">Belongs to the FtsP family.</text>
</comment>
<comment type="function">
    <text evidence="5">Cell division protein that is required for growth during stress conditions. May be involved in protecting or stabilizing the divisomal assembly under conditions of stress.</text>
</comment>
<dbReference type="InterPro" id="IPR006311">
    <property type="entry name" value="TAT_signal"/>
</dbReference>